<proteinExistence type="predicted"/>
<reference evidence="1 2" key="1">
    <citation type="submission" date="2016-10" db="EMBL/GenBank/DDBJ databases">
        <authorList>
            <person name="de Groot N.N."/>
        </authorList>
    </citation>
    <scope>NUCLEOTIDE SEQUENCE [LARGE SCALE GENOMIC DNA]</scope>
    <source>
        <strain evidence="1 2">CGMCC 1.5012</strain>
    </source>
</reference>
<gene>
    <name evidence="1" type="ORF">SAMN05192585_103101</name>
</gene>
<dbReference type="RefSeq" id="WP_092637865.1">
    <property type="nucleotide sequence ID" value="NZ_FNID01000003.1"/>
</dbReference>
<dbReference type="STRING" id="258515.SAMN05192585_103101"/>
<keyword evidence="2" id="KW-1185">Reference proteome</keyword>
<dbReference type="EMBL" id="FNID01000003">
    <property type="protein sequence ID" value="SDM68878.1"/>
    <property type="molecule type" value="Genomic_DNA"/>
</dbReference>
<dbReference type="AlphaFoldDB" id="A0A1G9V9J4"/>
<evidence type="ECO:0000313" key="2">
    <source>
        <dbReference type="Proteomes" id="UP000199182"/>
    </source>
</evidence>
<dbReference type="OrthoDB" id="2067193at2"/>
<protein>
    <submittedName>
        <fullName evidence="1">Uncharacterized protein</fullName>
    </submittedName>
</protein>
<name>A0A1G9V9J4_9FIRM</name>
<evidence type="ECO:0000313" key="1">
    <source>
        <dbReference type="EMBL" id="SDM68878.1"/>
    </source>
</evidence>
<accession>A0A1G9V9J4</accession>
<sequence length="162" mass="18368">MPYIQLSEESVGVKVLIFTEGTVLGPRNALEHFSVSRYVPIGCCVSLIRLWQEQGADIQYITSRKSRKAVQGVQALLERYGFAGSRLYFRARGQQYHELVEQIRPDVLIEDDCRSIGGENQMCVTHVAPEIRQTIHSISVPEFQGIDHLPESLMELSEYSAR</sequence>
<organism evidence="1 2">
    <name type="scientific">Acetanaerobacterium elongatum</name>
    <dbReference type="NCBI Taxonomy" id="258515"/>
    <lineage>
        <taxon>Bacteria</taxon>
        <taxon>Bacillati</taxon>
        <taxon>Bacillota</taxon>
        <taxon>Clostridia</taxon>
        <taxon>Eubacteriales</taxon>
        <taxon>Oscillospiraceae</taxon>
        <taxon>Acetanaerobacterium</taxon>
    </lineage>
</organism>
<dbReference type="Proteomes" id="UP000199182">
    <property type="component" value="Unassembled WGS sequence"/>
</dbReference>